<evidence type="ECO:0000256" key="4">
    <source>
        <dbReference type="ARBA" id="ARBA00022630"/>
    </source>
</evidence>
<dbReference type="GO" id="GO:0046983">
    <property type="term" value="F:protein dimerization activity"/>
    <property type="evidence" value="ECO:0007669"/>
    <property type="project" value="InterPro"/>
</dbReference>
<evidence type="ECO:0000256" key="2">
    <source>
        <dbReference type="ARBA" id="ARBA00004173"/>
    </source>
</evidence>
<dbReference type="SUPFAM" id="SSF51905">
    <property type="entry name" value="FAD/NAD(P)-binding domain"/>
    <property type="match status" value="2"/>
</dbReference>
<comment type="catalytic activity">
    <reaction evidence="11">
        <text>A + NADH + H(+) = AH2 + NAD(+)</text>
        <dbReference type="Rhea" id="RHEA:11356"/>
        <dbReference type="ChEBI" id="CHEBI:13193"/>
        <dbReference type="ChEBI" id="CHEBI:15378"/>
        <dbReference type="ChEBI" id="CHEBI:17499"/>
        <dbReference type="ChEBI" id="CHEBI:57540"/>
        <dbReference type="ChEBI" id="CHEBI:57945"/>
    </reaction>
</comment>
<evidence type="ECO:0000259" key="14">
    <source>
        <dbReference type="Pfam" id="PF14721"/>
    </source>
</evidence>
<evidence type="ECO:0000256" key="7">
    <source>
        <dbReference type="ARBA" id="ARBA00022946"/>
    </source>
</evidence>
<comment type="cofactor">
    <cofactor evidence="1">
        <name>FAD</name>
        <dbReference type="ChEBI" id="CHEBI:57692"/>
    </cofactor>
</comment>
<dbReference type="SUPFAM" id="SSF55424">
    <property type="entry name" value="FAD/NAD-linked reductases, dimerisation (C-terminal) domain"/>
    <property type="match status" value="1"/>
</dbReference>
<dbReference type="Pfam" id="PF14721">
    <property type="entry name" value="AIF_C"/>
    <property type="match status" value="1"/>
</dbReference>
<dbReference type="GO" id="GO:0006915">
    <property type="term" value="P:apoptotic process"/>
    <property type="evidence" value="ECO:0007669"/>
    <property type="project" value="UniProtKB-KW"/>
</dbReference>
<organism evidence="15 16">
    <name type="scientific">Tieghemiomyces parasiticus</name>
    <dbReference type="NCBI Taxonomy" id="78921"/>
    <lineage>
        <taxon>Eukaryota</taxon>
        <taxon>Fungi</taxon>
        <taxon>Fungi incertae sedis</taxon>
        <taxon>Zoopagomycota</taxon>
        <taxon>Kickxellomycotina</taxon>
        <taxon>Dimargaritomycetes</taxon>
        <taxon>Dimargaritales</taxon>
        <taxon>Dimargaritaceae</taxon>
        <taxon>Tieghemiomyces</taxon>
    </lineage>
</organism>
<keyword evidence="8" id="KW-0560">Oxidoreductase</keyword>
<evidence type="ECO:0000313" key="15">
    <source>
        <dbReference type="EMBL" id="KAJ1918380.1"/>
    </source>
</evidence>
<feature type="domain" description="FAD/NAD(P)-binding" evidence="13">
    <location>
        <begin position="163"/>
        <end position="514"/>
    </location>
</feature>
<evidence type="ECO:0000256" key="6">
    <source>
        <dbReference type="ARBA" id="ARBA00022827"/>
    </source>
</evidence>
<evidence type="ECO:0000256" key="10">
    <source>
        <dbReference type="ARBA" id="ARBA00023128"/>
    </source>
</evidence>
<dbReference type="InterPro" id="IPR050446">
    <property type="entry name" value="FAD-oxidoreductase/Apoptosis"/>
</dbReference>
<evidence type="ECO:0000256" key="5">
    <source>
        <dbReference type="ARBA" id="ARBA00022703"/>
    </source>
</evidence>
<evidence type="ECO:0000256" key="3">
    <source>
        <dbReference type="ARBA" id="ARBA00006442"/>
    </source>
</evidence>
<dbReference type="PRINTS" id="PR00368">
    <property type="entry name" value="FADPNR"/>
</dbReference>
<dbReference type="GO" id="GO:0005739">
    <property type="term" value="C:mitochondrion"/>
    <property type="evidence" value="ECO:0007669"/>
    <property type="project" value="UniProtKB-SubCell"/>
</dbReference>
<keyword evidence="7" id="KW-0809">Transit peptide</keyword>
<evidence type="ECO:0000256" key="8">
    <source>
        <dbReference type="ARBA" id="ARBA00023002"/>
    </source>
</evidence>
<gene>
    <name evidence="15" type="ORF">IWQ60_007515</name>
</gene>
<feature type="domain" description="Mitochondrial apoptosis-inducing factor C-terminal" evidence="14">
    <location>
        <begin position="517"/>
        <end position="636"/>
    </location>
</feature>
<feature type="region of interest" description="Disordered" evidence="12">
    <location>
        <begin position="106"/>
        <end position="145"/>
    </location>
</feature>
<evidence type="ECO:0000256" key="12">
    <source>
        <dbReference type="SAM" id="MobiDB-lite"/>
    </source>
</evidence>
<dbReference type="OrthoDB" id="6029at2759"/>
<reference evidence="15" key="1">
    <citation type="submission" date="2022-07" db="EMBL/GenBank/DDBJ databases">
        <title>Phylogenomic reconstructions and comparative analyses of Kickxellomycotina fungi.</title>
        <authorList>
            <person name="Reynolds N.K."/>
            <person name="Stajich J.E."/>
            <person name="Barry K."/>
            <person name="Grigoriev I.V."/>
            <person name="Crous P."/>
            <person name="Smith M.E."/>
        </authorList>
    </citation>
    <scope>NUCLEOTIDE SEQUENCE</scope>
    <source>
        <strain evidence="15">RSA 861</strain>
    </source>
</reference>
<evidence type="ECO:0000259" key="13">
    <source>
        <dbReference type="Pfam" id="PF07992"/>
    </source>
</evidence>
<comment type="subcellular location">
    <subcellularLocation>
        <location evidence="2">Mitochondrion</location>
    </subcellularLocation>
</comment>
<name>A0A9W8DTS9_9FUNG</name>
<evidence type="ECO:0008006" key="17">
    <source>
        <dbReference type="Google" id="ProtNLM"/>
    </source>
</evidence>
<dbReference type="EMBL" id="JANBPT010000506">
    <property type="protein sequence ID" value="KAJ1918380.1"/>
    <property type="molecule type" value="Genomic_DNA"/>
</dbReference>
<dbReference type="PANTHER" id="PTHR43557">
    <property type="entry name" value="APOPTOSIS-INDUCING FACTOR 1"/>
    <property type="match status" value="1"/>
</dbReference>
<protein>
    <recommendedName>
        <fullName evidence="17">FAD/NAD(P)-binding domain-containing protein</fullName>
    </recommendedName>
</protein>
<dbReference type="PRINTS" id="PR00411">
    <property type="entry name" value="PNDRDTASEI"/>
</dbReference>
<dbReference type="GO" id="GO:0071949">
    <property type="term" value="F:FAD binding"/>
    <property type="evidence" value="ECO:0007669"/>
    <property type="project" value="TreeGrafter"/>
</dbReference>
<dbReference type="AlphaFoldDB" id="A0A9W8DTS9"/>
<dbReference type="GO" id="GO:0016174">
    <property type="term" value="F:NAD(P)H oxidase H2O2-forming activity"/>
    <property type="evidence" value="ECO:0007669"/>
    <property type="project" value="TreeGrafter"/>
</dbReference>
<dbReference type="InterPro" id="IPR016156">
    <property type="entry name" value="FAD/NAD-linked_Rdtase_dimer_sf"/>
</dbReference>
<dbReference type="GO" id="GO:0033108">
    <property type="term" value="P:mitochondrial respiratory chain complex assembly"/>
    <property type="evidence" value="ECO:0007669"/>
    <property type="project" value="TreeGrafter"/>
</dbReference>
<keyword evidence="4" id="KW-0285">Flavoprotein</keyword>
<dbReference type="InterPro" id="IPR036188">
    <property type="entry name" value="FAD/NAD-bd_sf"/>
</dbReference>
<dbReference type="Proteomes" id="UP001150569">
    <property type="component" value="Unassembled WGS sequence"/>
</dbReference>
<dbReference type="InterPro" id="IPR029324">
    <property type="entry name" value="AIF_C"/>
</dbReference>
<keyword evidence="10" id="KW-0496">Mitochondrion</keyword>
<comment type="similarity">
    <text evidence="3">Belongs to the FAD-dependent oxidoreductase family.</text>
</comment>
<evidence type="ECO:0000313" key="16">
    <source>
        <dbReference type="Proteomes" id="UP001150569"/>
    </source>
</evidence>
<evidence type="ECO:0000256" key="9">
    <source>
        <dbReference type="ARBA" id="ARBA00023027"/>
    </source>
</evidence>
<dbReference type="Pfam" id="PF07992">
    <property type="entry name" value="Pyr_redox_2"/>
    <property type="match status" value="1"/>
</dbReference>
<comment type="caution">
    <text evidence="15">The sequence shown here is derived from an EMBL/GenBank/DDBJ whole genome shotgun (WGS) entry which is preliminary data.</text>
</comment>
<keyword evidence="16" id="KW-1185">Reference proteome</keyword>
<dbReference type="InterPro" id="IPR023753">
    <property type="entry name" value="FAD/NAD-binding_dom"/>
</dbReference>
<proteinExistence type="inferred from homology"/>
<dbReference type="SMART" id="SM01353">
    <property type="entry name" value="AIF_C"/>
    <property type="match status" value="1"/>
</dbReference>
<feature type="region of interest" description="Disordered" evidence="12">
    <location>
        <begin position="29"/>
        <end position="59"/>
    </location>
</feature>
<dbReference type="Gene3D" id="3.50.50.60">
    <property type="entry name" value="FAD/NAD(P)-binding domain"/>
    <property type="match status" value="2"/>
</dbReference>
<keyword evidence="6" id="KW-0274">FAD</keyword>
<dbReference type="PANTHER" id="PTHR43557:SF4">
    <property type="entry name" value="APOPTOSIS-INDUCING FACTOR 1, MITOCHONDRIAL"/>
    <property type="match status" value="1"/>
</dbReference>
<evidence type="ECO:0000256" key="11">
    <source>
        <dbReference type="ARBA" id="ARBA00047786"/>
    </source>
</evidence>
<sequence length="673" mass="72804">MASFLRAATVRAQPSLARVSRSSLLTQAHRHTPHPTLSRRTYAASAHGDHGHADRPQGTYDQGEQVAAFTSFLVFGGIMTYLLWKPGNLPGHSIYKLDAVNPLDKTNSTANGAPDAANESIESPADQTATPDEAPEAKPAATGTGADEVTNAVEIVRPLGTFYKYVIIGGGTAAFHALKAIKQTDPQADVLVIGAEPLPPYSRPQLSKEMWGSKQRKALKFDNWAGDETSVFYKDASAYAVVHADPTAAPEGDHLVFKTPADRRKPLLLLKHRATALDVEKAQVTLDSGRVIQYGKVLLATGGTPRRLAATIDLPDHLRPHVTTFRTLEDFQRLDALTDTRKHVVIVGGGLLGSELACALTAKFKAVGRDGGHVTQVCRSEDGVLADVLPTYLVRWTTEQLRDYGVEVLKRKDVVSITEAATFKEGSAPQLAIEFKDGAVVEADHLVQAVGIEPNVELARAAGLEIDPVHGGIVVNAELEARRNVFVAGDAASYYDMLLGRRREEHYDHAAQTGHLAGKNMCGETSPYVYQPAFWSDLGPKISFDSVGKVDPKLPTASVWAQDSPMGLTEGEAVAAGTASAPTTSTTTMAQTTAAATQSGPTRYEHGLVYYMDNNKIVGMVTWNLPGRVELARQVVLRGEFQYKHIQGLTRMFNIHRLDMKPEAKEVKEVEGQ</sequence>
<evidence type="ECO:0000256" key="1">
    <source>
        <dbReference type="ARBA" id="ARBA00001974"/>
    </source>
</evidence>
<keyword evidence="9" id="KW-0520">NAD</keyword>
<keyword evidence="5" id="KW-0053">Apoptosis</keyword>
<accession>A0A9W8DTS9</accession>
<dbReference type="Gene3D" id="3.30.390.30">
    <property type="match status" value="1"/>
</dbReference>